<protein>
    <submittedName>
        <fullName evidence="1">Uncharacterized protein</fullName>
    </submittedName>
</protein>
<reference evidence="1" key="2">
    <citation type="journal article" date="2020" name="Nat. Commun.">
        <title>Large-scale genome sequencing of mycorrhizal fungi provides insights into the early evolution of symbiotic traits.</title>
        <authorList>
            <person name="Miyauchi S."/>
            <person name="Kiss E."/>
            <person name="Kuo A."/>
            <person name="Drula E."/>
            <person name="Kohler A."/>
            <person name="Sanchez-Garcia M."/>
            <person name="Morin E."/>
            <person name="Andreopoulos B."/>
            <person name="Barry K.W."/>
            <person name="Bonito G."/>
            <person name="Buee M."/>
            <person name="Carver A."/>
            <person name="Chen C."/>
            <person name="Cichocki N."/>
            <person name="Clum A."/>
            <person name="Culley D."/>
            <person name="Crous P.W."/>
            <person name="Fauchery L."/>
            <person name="Girlanda M."/>
            <person name="Hayes R.D."/>
            <person name="Keri Z."/>
            <person name="LaButti K."/>
            <person name="Lipzen A."/>
            <person name="Lombard V."/>
            <person name="Magnuson J."/>
            <person name="Maillard F."/>
            <person name="Murat C."/>
            <person name="Nolan M."/>
            <person name="Ohm R.A."/>
            <person name="Pangilinan J."/>
            <person name="Pereira M.F."/>
            <person name="Perotto S."/>
            <person name="Peter M."/>
            <person name="Pfister S."/>
            <person name="Riley R."/>
            <person name="Sitrit Y."/>
            <person name="Stielow J.B."/>
            <person name="Szollosi G."/>
            <person name="Zifcakova L."/>
            <person name="Stursova M."/>
            <person name="Spatafora J.W."/>
            <person name="Tedersoo L."/>
            <person name="Vaario L.M."/>
            <person name="Yamada A."/>
            <person name="Yan M."/>
            <person name="Wang P."/>
            <person name="Xu J."/>
            <person name="Bruns T."/>
            <person name="Baldrian P."/>
            <person name="Vilgalys R."/>
            <person name="Dunand C."/>
            <person name="Henrissat B."/>
            <person name="Grigoriev I.V."/>
            <person name="Hibbett D."/>
            <person name="Nagy L.G."/>
            <person name="Martin F.M."/>
        </authorList>
    </citation>
    <scope>NUCLEOTIDE SEQUENCE</scope>
    <source>
        <strain evidence="1">P2</strain>
    </source>
</reference>
<name>A0ACB6Z5D4_THEGA</name>
<gene>
    <name evidence="1" type="ORF">BDM02DRAFT_3190225</name>
</gene>
<reference evidence="1" key="1">
    <citation type="submission" date="2019-10" db="EMBL/GenBank/DDBJ databases">
        <authorList>
            <consortium name="DOE Joint Genome Institute"/>
            <person name="Kuo A."/>
            <person name="Miyauchi S."/>
            <person name="Kiss E."/>
            <person name="Drula E."/>
            <person name="Kohler A."/>
            <person name="Sanchez-Garcia M."/>
            <person name="Andreopoulos B."/>
            <person name="Barry K.W."/>
            <person name="Bonito G."/>
            <person name="Buee M."/>
            <person name="Carver A."/>
            <person name="Chen C."/>
            <person name="Cichocki N."/>
            <person name="Clum A."/>
            <person name="Culley D."/>
            <person name="Crous P.W."/>
            <person name="Fauchery L."/>
            <person name="Girlanda M."/>
            <person name="Hayes R."/>
            <person name="Keri Z."/>
            <person name="Labutti K."/>
            <person name="Lipzen A."/>
            <person name="Lombard V."/>
            <person name="Magnuson J."/>
            <person name="Maillard F."/>
            <person name="Morin E."/>
            <person name="Murat C."/>
            <person name="Nolan M."/>
            <person name="Ohm R."/>
            <person name="Pangilinan J."/>
            <person name="Pereira M."/>
            <person name="Perotto S."/>
            <person name="Peter M."/>
            <person name="Riley R."/>
            <person name="Sitrit Y."/>
            <person name="Stielow B."/>
            <person name="Szollosi G."/>
            <person name="Zifcakova L."/>
            <person name="Stursova M."/>
            <person name="Spatafora J.W."/>
            <person name="Tedersoo L."/>
            <person name="Vaario L.-M."/>
            <person name="Yamada A."/>
            <person name="Yan M."/>
            <person name="Wang P."/>
            <person name="Xu J."/>
            <person name="Bruns T."/>
            <person name="Baldrian P."/>
            <person name="Vilgalys R."/>
            <person name="Henrissat B."/>
            <person name="Grigoriev I.V."/>
            <person name="Hibbett D."/>
            <person name="Nagy L.G."/>
            <person name="Martin F.M."/>
        </authorList>
    </citation>
    <scope>NUCLEOTIDE SEQUENCE</scope>
    <source>
        <strain evidence="1">P2</strain>
    </source>
</reference>
<sequence length="566" mass="62411">MELDNVFTHATALEEALTSFGRRAARRLATPGRDQGLGFPTHSQLQELEERLSRILLQSRDLHNMFSSKDQVLPDDVLHLILEQACVVRAKPPPSSWEHSSIFYGSSMFSGSTARILSGVCRRWRSLLLSNPIVWSDVHVTIRRPENLSWLDACLARSASSPTGCMIQIDRPAGTLQGADLTGAISRHPSNIRCLQINPRTKEDYDFLTLNMGNLERLHIKAGTFGRISIPAVSHLSKLRMVILQRLPTVPHDAFINITDLTLDNIISPIINLVDILQANQTLEKIRITRTVVAADPHERLASLPNLKLLCISHSSPVTILRILSPLPTPSRVTICDDTTNLLISSIRTLFSPFLMFGPDDFVRAVSTSILSGGASVTFHTYNDATVDITVQPAPLAAGGGLPAEFSSLLQDVARWGPFPDLCSMHLHIEPTATGPIHNVIDSLLSGVPRMIHLSFSGPTLFRHICQALNPAHASGIICPELEFLGGTLRPDDDVVEDLHSLSEALKRRPTTIQKIALYIPVSEEEITGIRVEAGPPIEEMRTHGVHELLLTPIPEWSYMYDAVPF</sequence>
<evidence type="ECO:0000313" key="2">
    <source>
        <dbReference type="Proteomes" id="UP000886501"/>
    </source>
</evidence>
<dbReference type="EMBL" id="MU118116">
    <property type="protein sequence ID" value="KAF9644856.1"/>
    <property type="molecule type" value="Genomic_DNA"/>
</dbReference>
<accession>A0ACB6Z5D4</accession>
<keyword evidence="2" id="KW-1185">Reference proteome</keyword>
<comment type="caution">
    <text evidence="1">The sequence shown here is derived from an EMBL/GenBank/DDBJ whole genome shotgun (WGS) entry which is preliminary data.</text>
</comment>
<dbReference type="Proteomes" id="UP000886501">
    <property type="component" value="Unassembled WGS sequence"/>
</dbReference>
<organism evidence="1 2">
    <name type="scientific">Thelephora ganbajun</name>
    <name type="common">Ganba fungus</name>
    <dbReference type="NCBI Taxonomy" id="370292"/>
    <lineage>
        <taxon>Eukaryota</taxon>
        <taxon>Fungi</taxon>
        <taxon>Dikarya</taxon>
        <taxon>Basidiomycota</taxon>
        <taxon>Agaricomycotina</taxon>
        <taxon>Agaricomycetes</taxon>
        <taxon>Thelephorales</taxon>
        <taxon>Thelephoraceae</taxon>
        <taxon>Thelephora</taxon>
    </lineage>
</organism>
<evidence type="ECO:0000313" key="1">
    <source>
        <dbReference type="EMBL" id="KAF9644856.1"/>
    </source>
</evidence>
<proteinExistence type="predicted"/>